<dbReference type="GO" id="GO:0005509">
    <property type="term" value="F:calcium ion binding"/>
    <property type="evidence" value="ECO:0007669"/>
    <property type="project" value="InterPro"/>
</dbReference>
<dbReference type="CDD" id="cd00051">
    <property type="entry name" value="EFh"/>
    <property type="match status" value="2"/>
</dbReference>
<dbReference type="AlphaFoldDB" id="A0A0D8XSP6"/>
<dbReference type="Proteomes" id="UP000053766">
    <property type="component" value="Unassembled WGS sequence"/>
</dbReference>
<dbReference type="Gene3D" id="1.10.238.10">
    <property type="entry name" value="EF-hand"/>
    <property type="match status" value="2"/>
</dbReference>
<evidence type="ECO:0000259" key="3">
    <source>
        <dbReference type="PROSITE" id="PS50222"/>
    </source>
</evidence>
<dbReference type="Pfam" id="PF13499">
    <property type="entry name" value="EF-hand_7"/>
    <property type="match status" value="2"/>
</dbReference>
<proteinExistence type="predicted"/>
<dbReference type="SMART" id="SM00054">
    <property type="entry name" value="EFh"/>
    <property type="match status" value="4"/>
</dbReference>
<dbReference type="PANTHER" id="PTHR23050">
    <property type="entry name" value="CALCIUM BINDING PROTEIN"/>
    <property type="match status" value="1"/>
</dbReference>
<evidence type="ECO:0000256" key="1">
    <source>
        <dbReference type="ARBA" id="ARBA00022737"/>
    </source>
</evidence>
<dbReference type="PROSITE" id="PS50222">
    <property type="entry name" value="EF_HAND_2"/>
    <property type="match status" value="3"/>
</dbReference>
<dbReference type="SUPFAM" id="SSF47473">
    <property type="entry name" value="EF-hand"/>
    <property type="match status" value="1"/>
</dbReference>
<feature type="domain" description="EF-hand" evidence="3">
    <location>
        <begin position="66"/>
        <end position="101"/>
    </location>
</feature>
<reference evidence="4 5" key="1">
    <citation type="submission" date="2013-11" db="EMBL/GenBank/DDBJ databases">
        <title>Draft genome of the bovine lungworm Dictyocaulus viviparus.</title>
        <authorList>
            <person name="Mitreva M."/>
        </authorList>
    </citation>
    <scope>NUCLEOTIDE SEQUENCE [LARGE SCALE GENOMIC DNA]</scope>
    <source>
        <strain evidence="4 5">HannoverDv2000</strain>
    </source>
</reference>
<reference evidence="5" key="2">
    <citation type="journal article" date="2016" name="Sci. Rep.">
        <title>Dictyocaulus viviparus genome, variome and transcriptome elucidate lungworm biology and support future intervention.</title>
        <authorList>
            <person name="McNulty S.N."/>
            <person name="Strube C."/>
            <person name="Rosa B.A."/>
            <person name="Martin J.C."/>
            <person name="Tyagi R."/>
            <person name="Choi Y.J."/>
            <person name="Wang Q."/>
            <person name="Hallsworth Pepin K."/>
            <person name="Zhang X."/>
            <person name="Ozersky P."/>
            <person name="Wilson R.K."/>
            <person name="Sternberg P.W."/>
            <person name="Gasser R.B."/>
            <person name="Mitreva M."/>
        </authorList>
    </citation>
    <scope>NUCLEOTIDE SEQUENCE [LARGE SCALE GENOMIC DNA]</scope>
    <source>
        <strain evidence="5">HannoverDv2000</strain>
    </source>
</reference>
<dbReference type="InterPro" id="IPR050145">
    <property type="entry name" value="Centrin_CML-like"/>
</dbReference>
<keyword evidence="2" id="KW-0106">Calcium</keyword>
<evidence type="ECO:0000313" key="5">
    <source>
        <dbReference type="Proteomes" id="UP000053766"/>
    </source>
</evidence>
<keyword evidence="1" id="KW-0677">Repeat</keyword>
<gene>
    <name evidence="4" type="ORF">DICVIV_06351</name>
</gene>
<dbReference type="FunFam" id="1.10.238.10:FF:000482">
    <property type="entry name" value="CALmodulin related genes"/>
    <property type="match status" value="1"/>
</dbReference>
<name>A0A0D8XSP6_DICVI</name>
<dbReference type="EMBL" id="KN716302">
    <property type="protein sequence ID" value="KJH47555.1"/>
    <property type="molecule type" value="Genomic_DNA"/>
</dbReference>
<dbReference type="STRING" id="29172.A0A0D8XSP6"/>
<dbReference type="InterPro" id="IPR011992">
    <property type="entry name" value="EF-hand-dom_pair"/>
</dbReference>
<dbReference type="InterPro" id="IPR018247">
    <property type="entry name" value="EF_Hand_1_Ca_BS"/>
</dbReference>
<organism evidence="4 5">
    <name type="scientific">Dictyocaulus viviparus</name>
    <name type="common">Bovine lungworm</name>
    <dbReference type="NCBI Taxonomy" id="29172"/>
    <lineage>
        <taxon>Eukaryota</taxon>
        <taxon>Metazoa</taxon>
        <taxon>Ecdysozoa</taxon>
        <taxon>Nematoda</taxon>
        <taxon>Chromadorea</taxon>
        <taxon>Rhabditida</taxon>
        <taxon>Rhabditina</taxon>
        <taxon>Rhabditomorpha</taxon>
        <taxon>Strongyloidea</taxon>
        <taxon>Metastrongylidae</taxon>
        <taxon>Dictyocaulus</taxon>
    </lineage>
</organism>
<accession>A0A0D8XSP6</accession>
<dbReference type="OrthoDB" id="26525at2759"/>
<sequence length="224" mass="25878">MTIKLLARAEETFCHGCHDILQCSSHIHYFAAALKSNCTKRRKYFTKRMIEANDGDPHFGVNESEIRDDDLKGIFREFDLNGDGFIQRDELRSVMQKMGQSPTEEELDAMFSTADKDNDGNIDFKEFLQIAHANPLSLSLKAVFEELDVDGDGYITRSELRTAFQRMGHSLSDQDIKAIYKHVDENNDGKINFQGSYYQMLLFKKLFKIFFNPKPVKLRKSRKS</sequence>
<evidence type="ECO:0000256" key="2">
    <source>
        <dbReference type="ARBA" id="ARBA00022837"/>
    </source>
</evidence>
<dbReference type="InterPro" id="IPR002048">
    <property type="entry name" value="EF_hand_dom"/>
</dbReference>
<dbReference type="PROSITE" id="PS00018">
    <property type="entry name" value="EF_HAND_1"/>
    <property type="match status" value="3"/>
</dbReference>
<keyword evidence="5" id="KW-1185">Reference proteome</keyword>
<feature type="domain" description="EF-hand" evidence="3">
    <location>
        <begin position="140"/>
        <end position="170"/>
    </location>
</feature>
<feature type="domain" description="EF-hand" evidence="3">
    <location>
        <begin position="102"/>
        <end position="137"/>
    </location>
</feature>
<protein>
    <submittedName>
        <fullName evidence="4">EF hand</fullName>
    </submittedName>
</protein>
<evidence type="ECO:0000313" key="4">
    <source>
        <dbReference type="EMBL" id="KJH47555.1"/>
    </source>
</evidence>